<feature type="compositionally biased region" description="Basic and acidic residues" evidence="1">
    <location>
        <begin position="36"/>
        <end position="50"/>
    </location>
</feature>
<evidence type="ECO:0000313" key="2">
    <source>
        <dbReference type="EMBL" id="VDL78559.1"/>
    </source>
</evidence>
<reference evidence="2 3" key="2">
    <citation type="submission" date="2018-11" db="EMBL/GenBank/DDBJ databases">
        <authorList>
            <consortium name="Pathogen Informatics"/>
        </authorList>
    </citation>
    <scope>NUCLEOTIDE SEQUENCE [LARGE SCALE GENOMIC DNA]</scope>
</reference>
<feature type="compositionally biased region" description="Polar residues" evidence="1">
    <location>
        <begin position="431"/>
        <end position="440"/>
    </location>
</feature>
<name>A0A0N4YE66_NIPBR</name>
<dbReference type="EMBL" id="UYSL01021553">
    <property type="protein sequence ID" value="VDL78559.1"/>
    <property type="molecule type" value="Genomic_DNA"/>
</dbReference>
<keyword evidence="3" id="KW-1185">Reference proteome</keyword>
<feature type="compositionally biased region" description="Basic and acidic residues" evidence="1">
    <location>
        <begin position="268"/>
        <end position="291"/>
    </location>
</feature>
<dbReference type="AlphaFoldDB" id="A0A0N4YE66"/>
<sequence length="456" mass="52026">MPKAKEVTTATPGQAKKRAPPSTPQRKGDQSLSSEDVSKKAVTEESKSPEGHSSSTKLKNREEFEKAYHSLYKHGASMLEIVWNENRSLKKQLDAHHQQQSEGVKEIAKELPELTDLVKELRQMRIQPQAADPKLSTAISTLTEVQKQTHEESKKAFDDWQKDIAMRINNLLQMKTPCALTKVDLINTVRKEYAAFSQRQELRHNERPAVATNEDMQKTLASFEDMRMNLIRLENKLGEVAGQVQQLCAESRSSSSSSSGANSRQSSPRRERGSEATRQESTRPKDSDSRQQIDSTSVVDRSPRTNPPTSRKETTPPKTAQDSLVQELHDIEERIRTINRQLEIELALNTDDSRKREKDLRREKKLLMKQKDSIALRLKDRRGRNEARRQVDTYRTGGRSNSRSRSRPRGSAQGQSRNWEGARTREEATGYQRNRSGSWSRTHDQSARRATYGWGV</sequence>
<reference evidence="4" key="1">
    <citation type="submission" date="2017-02" db="UniProtKB">
        <authorList>
            <consortium name="WormBaseParasite"/>
        </authorList>
    </citation>
    <scope>IDENTIFICATION</scope>
</reference>
<dbReference type="WBParaSite" id="NBR_0001496401-mRNA-1">
    <property type="protein sequence ID" value="NBR_0001496401-mRNA-1"/>
    <property type="gene ID" value="NBR_0001496401"/>
</dbReference>
<feature type="region of interest" description="Disordered" evidence="1">
    <location>
        <begin position="248"/>
        <end position="324"/>
    </location>
</feature>
<evidence type="ECO:0000313" key="3">
    <source>
        <dbReference type="Proteomes" id="UP000271162"/>
    </source>
</evidence>
<feature type="compositionally biased region" description="Low complexity" evidence="1">
    <location>
        <begin position="251"/>
        <end position="266"/>
    </location>
</feature>
<evidence type="ECO:0000313" key="4">
    <source>
        <dbReference type="WBParaSite" id="NBR_0001496401-mRNA-1"/>
    </source>
</evidence>
<evidence type="ECO:0000256" key="1">
    <source>
        <dbReference type="SAM" id="MobiDB-lite"/>
    </source>
</evidence>
<dbReference type="Proteomes" id="UP000271162">
    <property type="component" value="Unassembled WGS sequence"/>
</dbReference>
<feature type="compositionally biased region" description="Basic and acidic residues" evidence="1">
    <location>
        <begin position="377"/>
        <end position="392"/>
    </location>
</feature>
<organism evidence="4">
    <name type="scientific">Nippostrongylus brasiliensis</name>
    <name type="common">Rat hookworm</name>
    <dbReference type="NCBI Taxonomy" id="27835"/>
    <lineage>
        <taxon>Eukaryota</taxon>
        <taxon>Metazoa</taxon>
        <taxon>Ecdysozoa</taxon>
        <taxon>Nematoda</taxon>
        <taxon>Chromadorea</taxon>
        <taxon>Rhabditida</taxon>
        <taxon>Rhabditina</taxon>
        <taxon>Rhabditomorpha</taxon>
        <taxon>Strongyloidea</taxon>
        <taxon>Heligmosomidae</taxon>
        <taxon>Nippostrongylus</taxon>
    </lineage>
</organism>
<gene>
    <name evidence="2" type="ORF">NBR_LOCUS14965</name>
</gene>
<feature type="region of interest" description="Disordered" evidence="1">
    <location>
        <begin position="377"/>
        <end position="456"/>
    </location>
</feature>
<protein>
    <submittedName>
        <fullName evidence="4">CCHC-type domain-containing protein</fullName>
    </submittedName>
</protein>
<accession>A0A0N4YE66</accession>
<feature type="region of interest" description="Disordered" evidence="1">
    <location>
        <begin position="1"/>
        <end position="61"/>
    </location>
</feature>
<proteinExistence type="predicted"/>